<dbReference type="EMBL" id="JBGBPQ010000005">
    <property type="protein sequence ID" value="KAL1523683.1"/>
    <property type="molecule type" value="Genomic_DNA"/>
</dbReference>
<feature type="compositionally biased region" description="Basic and acidic residues" evidence="1">
    <location>
        <begin position="391"/>
        <end position="413"/>
    </location>
</feature>
<sequence>MLGADKQQLEQDLRVSILELQWKELDFLRTNFENLSMSAAVLLGFMLTLLTGSSSYGTADSPGVWELASGNVTAWQASEAAVSGILGLSSIVSFACNLIVLFISSVVAMAGSSMALRGPEGSTIVAVRHMEEQNKRALRFFGRGLVTFNIAIGMVGVRFSYGLGYIKGFAIIVVSLLTFRVLQRFGFEIEEKFHLPSDRTTRGQFVPRDDGCFRWEGGAARAAPARSRLTPLWRLDKVLAFPYHDEERILAGMGLKPARGRGEASSERTASSFSAQRRAEDLGVHELILRAQGGGASADDADALPDPSSSAFFAEVYRSALHVTQSLFQLPARSPSHASDAPPAESVVAPLAVEEPPAPPPHADVRRLSTLDERVEGQRSSASWWSRRSSNHAERTREESVTEGRGSKRDSMRRSSVCRRSRRSSALRTPARDDSSGVAEEESETRAEDQAEERGSADGARPEVSDPEIVNEASPTPRS</sequence>
<name>A0AB34JP34_PRYPA</name>
<keyword evidence="2" id="KW-0812">Transmembrane</keyword>
<feature type="transmembrane region" description="Helical" evidence="2">
    <location>
        <begin position="35"/>
        <end position="56"/>
    </location>
</feature>
<keyword evidence="2" id="KW-1133">Transmembrane helix</keyword>
<feature type="compositionally biased region" description="Basic residues" evidence="1">
    <location>
        <begin position="416"/>
        <end position="425"/>
    </location>
</feature>
<evidence type="ECO:0000256" key="1">
    <source>
        <dbReference type="SAM" id="MobiDB-lite"/>
    </source>
</evidence>
<protein>
    <submittedName>
        <fullName evidence="3">Uncharacterized protein</fullName>
    </submittedName>
</protein>
<feature type="compositionally biased region" description="Basic and acidic residues" evidence="1">
    <location>
        <begin position="444"/>
        <end position="464"/>
    </location>
</feature>
<feature type="region of interest" description="Disordered" evidence="1">
    <location>
        <begin position="257"/>
        <end position="276"/>
    </location>
</feature>
<accession>A0AB34JP34</accession>
<dbReference type="Proteomes" id="UP001515480">
    <property type="component" value="Unassembled WGS sequence"/>
</dbReference>
<comment type="caution">
    <text evidence="3">The sequence shown here is derived from an EMBL/GenBank/DDBJ whole genome shotgun (WGS) entry which is preliminary data.</text>
</comment>
<keyword evidence="4" id="KW-1185">Reference proteome</keyword>
<feature type="region of interest" description="Disordered" evidence="1">
    <location>
        <begin position="372"/>
        <end position="479"/>
    </location>
</feature>
<evidence type="ECO:0000313" key="3">
    <source>
        <dbReference type="EMBL" id="KAL1523683.1"/>
    </source>
</evidence>
<organism evidence="3 4">
    <name type="scientific">Prymnesium parvum</name>
    <name type="common">Toxic golden alga</name>
    <dbReference type="NCBI Taxonomy" id="97485"/>
    <lineage>
        <taxon>Eukaryota</taxon>
        <taxon>Haptista</taxon>
        <taxon>Haptophyta</taxon>
        <taxon>Prymnesiophyceae</taxon>
        <taxon>Prymnesiales</taxon>
        <taxon>Prymnesiaceae</taxon>
        <taxon>Prymnesium</taxon>
    </lineage>
</organism>
<dbReference type="AlphaFoldDB" id="A0AB34JP34"/>
<gene>
    <name evidence="3" type="ORF">AB1Y20_018616</name>
</gene>
<reference evidence="3 4" key="1">
    <citation type="journal article" date="2024" name="Science">
        <title>Giant polyketide synthase enzymes in the biosynthesis of giant marine polyether toxins.</title>
        <authorList>
            <person name="Fallon T.R."/>
            <person name="Shende V.V."/>
            <person name="Wierzbicki I.H."/>
            <person name="Pendleton A.L."/>
            <person name="Watervoot N.F."/>
            <person name="Auber R.P."/>
            <person name="Gonzalez D.J."/>
            <person name="Wisecaver J.H."/>
            <person name="Moore B.S."/>
        </authorList>
    </citation>
    <scope>NUCLEOTIDE SEQUENCE [LARGE SCALE GENOMIC DNA]</scope>
    <source>
        <strain evidence="3 4">12B1</strain>
    </source>
</reference>
<evidence type="ECO:0000256" key="2">
    <source>
        <dbReference type="SAM" id="Phobius"/>
    </source>
</evidence>
<keyword evidence="2" id="KW-0472">Membrane</keyword>
<feature type="transmembrane region" description="Helical" evidence="2">
    <location>
        <begin position="91"/>
        <end position="116"/>
    </location>
</feature>
<feature type="transmembrane region" description="Helical" evidence="2">
    <location>
        <begin position="137"/>
        <end position="157"/>
    </location>
</feature>
<feature type="compositionally biased region" description="Low complexity" evidence="1">
    <location>
        <begin position="379"/>
        <end position="388"/>
    </location>
</feature>
<proteinExistence type="predicted"/>
<evidence type="ECO:0000313" key="4">
    <source>
        <dbReference type="Proteomes" id="UP001515480"/>
    </source>
</evidence>